<dbReference type="EMBL" id="BMNB01000007">
    <property type="protein sequence ID" value="GGM34897.1"/>
    <property type="molecule type" value="Genomic_DNA"/>
</dbReference>
<evidence type="ECO:0000313" key="3">
    <source>
        <dbReference type="Proteomes" id="UP000608890"/>
    </source>
</evidence>
<keyword evidence="1" id="KW-1133">Transmembrane helix</keyword>
<evidence type="ECO:0000256" key="1">
    <source>
        <dbReference type="SAM" id="Phobius"/>
    </source>
</evidence>
<protein>
    <submittedName>
        <fullName evidence="2">Uncharacterized protein</fullName>
    </submittedName>
</protein>
<gene>
    <name evidence="2" type="ORF">GCM10011608_19290</name>
</gene>
<feature type="transmembrane region" description="Helical" evidence="1">
    <location>
        <begin position="67"/>
        <end position="91"/>
    </location>
</feature>
<keyword evidence="1" id="KW-0812">Transmembrane</keyword>
<reference evidence="2" key="2">
    <citation type="submission" date="2020-09" db="EMBL/GenBank/DDBJ databases">
        <authorList>
            <person name="Sun Q."/>
            <person name="Zhou Y."/>
        </authorList>
    </citation>
    <scope>NUCLEOTIDE SEQUENCE</scope>
    <source>
        <strain evidence="2">CGMCC 4.7312</strain>
    </source>
</reference>
<accession>A0A917TS52</accession>
<reference evidence="2" key="1">
    <citation type="journal article" date="2014" name="Int. J. Syst. Evol. Microbiol.">
        <title>Complete genome sequence of Corynebacterium casei LMG S-19264T (=DSM 44701T), isolated from a smear-ripened cheese.</title>
        <authorList>
            <consortium name="US DOE Joint Genome Institute (JGI-PGF)"/>
            <person name="Walter F."/>
            <person name="Albersmeier A."/>
            <person name="Kalinowski J."/>
            <person name="Ruckert C."/>
        </authorList>
    </citation>
    <scope>NUCLEOTIDE SEQUENCE</scope>
    <source>
        <strain evidence="2">CGMCC 4.7312</strain>
    </source>
</reference>
<name>A0A917TS52_9ACTN</name>
<dbReference type="Proteomes" id="UP000608890">
    <property type="component" value="Unassembled WGS sequence"/>
</dbReference>
<dbReference type="AlphaFoldDB" id="A0A917TS52"/>
<keyword evidence="3" id="KW-1185">Reference proteome</keyword>
<proteinExistence type="predicted"/>
<evidence type="ECO:0000313" key="2">
    <source>
        <dbReference type="EMBL" id="GGM34897.1"/>
    </source>
</evidence>
<comment type="caution">
    <text evidence="2">The sequence shown here is derived from an EMBL/GenBank/DDBJ whole genome shotgun (WGS) entry which is preliminary data.</text>
</comment>
<sequence length="206" mass="22019">MDGGVDMNDGGPLESLDRWVRRGPGRFLLLVIALTVAGTAVILAAGLVASGIDSHDPRFISGDPPDWASALGILLFGTGLATTTGGFLWLGHSGHYRRNARSRLWAKGWSRRRALVRQVRGTALRRDEDRPLLPLVAEHLIDQPAFALPLGGMAMLQVAQAFLRWAPGFVILAVVFVGVLGVVTVTALRNARSARAFLAEHAAGEA</sequence>
<organism evidence="2 3">
    <name type="scientific">Micromonospora sonchi</name>
    <dbReference type="NCBI Taxonomy" id="1763543"/>
    <lineage>
        <taxon>Bacteria</taxon>
        <taxon>Bacillati</taxon>
        <taxon>Actinomycetota</taxon>
        <taxon>Actinomycetes</taxon>
        <taxon>Micromonosporales</taxon>
        <taxon>Micromonosporaceae</taxon>
        <taxon>Micromonospora</taxon>
    </lineage>
</organism>
<keyword evidence="1" id="KW-0472">Membrane</keyword>
<feature type="transmembrane region" description="Helical" evidence="1">
    <location>
        <begin position="27"/>
        <end position="47"/>
    </location>
</feature>
<feature type="transmembrane region" description="Helical" evidence="1">
    <location>
        <begin position="169"/>
        <end position="188"/>
    </location>
</feature>